<organism evidence="2 5">
    <name type="scientific">Pseudonocardia alni</name>
    <name type="common">Amycolata alni</name>
    <dbReference type="NCBI Taxonomy" id="33907"/>
    <lineage>
        <taxon>Bacteria</taxon>
        <taxon>Bacillati</taxon>
        <taxon>Actinomycetota</taxon>
        <taxon>Actinomycetes</taxon>
        <taxon>Pseudonocardiales</taxon>
        <taxon>Pseudonocardiaceae</taxon>
        <taxon>Pseudonocardia</taxon>
    </lineage>
</organism>
<accession>A0A852W9N1</accession>
<dbReference type="InterPro" id="IPR016181">
    <property type="entry name" value="Acyl_CoA_acyltransferase"/>
</dbReference>
<dbReference type="Proteomes" id="UP000549695">
    <property type="component" value="Unassembled WGS sequence"/>
</dbReference>
<dbReference type="SUPFAM" id="SSF55729">
    <property type="entry name" value="Acyl-CoA N-acyltransferases (Nat)"/>
    <property type="match status" value="1"/>
</dbReference>
<dbReference type="Proteomes" id="UP000232453">
    <property type="component" value="Unassembled WGS sequence"/>
</dbReference>
<dbReference type="Gene3D" id="3.40.630.30">
    <property type="match status" value="1"/>
</dbReference>
<evidence type="ECO:0000259" key="1">
    <source>
        <dbReference type="PROSITE" id="PS51186"/>
    </source>
</evidence>
<dbReference type="Pfam" id="PF00583">
    <property type="entry name" value="Acetyltransf_1"/>
    <property type="match status" value="1"/>
</dbReference>
<dbReference type="GO" id="GO:0016747">
    <property type="term" value="F:acyltransferase activity, transferring groups other than amino-acyl groups"/>
    <property type="evidence" value="ECO:0007669"/>
    <property type="project" value="InterPro"/>
</dbReference>
<proteinExistence type="predicted"/>
<comment type="caution">
    <text evidence="2">The sequence shown here is derived from an EMBL/GenBank/DDBJ whole genome shotgun (WGS) entry which is preliminary data.</text>
</comment>
<dbReference type="EMBL" id="JACCCZ010000002">
    <property type="protein sequence ID" value="NYG05310.1"/>
    <property type="molecule type" value="Genomic_DNA"/>
</dbReference>
<sequence length="314" mass="33845">MTGTHLDTTSLLGHPGLMQGRPSTRLTTITLHPVRRDEHQAVLDLVDADRLPGQPQAAPADLREALAGRSPIDGALWAGLTDLRHDVAVDSLGNVLGVIATGWRARDSTAVLTWMHARENSAVLSALLDAALARFSTTKAEAFGMATALDLGLEALPVSHRRHTADVLVAAGFASADLWNYMLLPPDALTELLDAPASKLSPALTSRIEKRRLGWRIAVHEGKHLVGEIEIDGPAQGISRIAWLEVDPGHRGAGLGRFLLRAGLGRARRAGAEQAVLYVDDDEPGTARDRTAATALYRKYGFRSIDRLHTFTRS</sequence>
<feature type="domain" description="N-acetyltransferase" evidence="1">
    <location>
        <begin position="176"/>
        <end position="314"/>
    </location>
</feature>
<dbReference type="EMBL" id="PHUJ01000001">
    <property type="protein sequence ID" value="PKB41340.1"/>
    <property type="molecule type" value="Genomic_DNA"/>
</dbReference>
<dbReference type="PROSITE" id="PS51186">
    <property type="entry name" value="GNAT"/>
    <property type="match status" value="1"/>
</dbReference>
<evidence type="ECO:0000313" key="5">
    <source>
        <dbReference type="Proteomes" id="UP000549695"/>
    </source>
</evidence>
<protein>
    <submittedName>
        <fullName evidence="3">Acetyltransferase (GNAT) family protein</fullName>
    </submittedName>
    <submittedName>
        <fullName evidence="2">Ribosomal protein S18 acetylase RimI-like enzyme</fullName>
    </submittedName>
</protein>
<evidence type="ECO:0000313" key="4">
    <source>
        <dbReference type="Proteomes" id="UP000232453"/>
    </source>
</evidence>
<evidence type="ECO:0000313" key="2">
    <source>
        <dbReference type="EMBL" id="NYG05310.1"/>
    </source>
</evidence>
<reference evidence="2 5" key="1">
    <citation type="submission" date="2020-07" db="EMBL/GenBank/DDBJ databases">
        <title>Sequencing the genomes of 1000 actinobacteria strains.</title>
        <authorList>
            <person name="Klenk H.-P."/>
        </authorList>
    </citation>
    <scope>NUCLEOTIDE SEQUENCE [LARGE SCALE GENOMIC DNA]</scope>
    <source>
        <strain evidence="3 4">DSM 44104</strain>
        <strain evidence="2 5">DSM 44749</strain>
    </source>
</reference>
<dbReference type="CDD" id="cd04301">
    <property type="entry name" value="NAT_SF"/>
    <property type="match status" value="1"/>
</dbReference>
<keyword evidence="5" id="KW-1185">Reference proteome</keyword>
<dbReference type="AlphaFoldDB" id="A0A852W9N1"/>
<dbReference type="GeneID" id="98055225"/>
<dbReference type="InterPro" id="IPR000182">
    <property type="entry name" value="GNAT_dom"/>
</dbReference>
<dbReference type="RefSeq" id="WP_100877134.1">
    <property type="nucleotide sequence ID" value="NZ_BAAAJZ010000009.1"/>
</dbReference>
<evidence type="ECO:0000313" key="3">
    <source>
        <dbReference type="EMBL" id="PKB41340.1"/>
    </source>
</evidence>
<gene>
    <name evidence="3" type="ORF">ATL51_0002</name>
    <name evidence="2" type="ORF">HDA37_005664</name>
</gene>
<name>A0A852W9N1_PSEA5</name>
<accession>A0AA44UVJ1</accession>